<dbReference type="Pfam" id="PF00583">
    <property type="entry name" value="Acetyltransf_1"/>
    <property type="match status" value="1"/>
</dbReference>
<evidence type="ECO:0000313" key="5">
    <source>
        <dbReference type="Proteomes" id="UP000642748"/>
    </source>
</evidence>
<sequence length="175" mass="18841">MSDPDGIDIRPGGEDDVPRVLALLDGATRWLVARGRTGQWGTEPHSTNPRRIAQVTGMAHGGGLYLAWSGTAPVGALAVGQAPDWIPPADEPEVYVNLLVTDRSYEGRGIGGRLLGYARQLAEQRNVGLVRVDCYGGDDRALVRYYESQGFTATDSFTVPQPSGPWPGQVLARRV</sequence>
<evidence type="ECO:0000256" key="1">
    <source>
        <dbReference type="ARBA" id="ARBA00022679"/>
    </source>
</evidence>
<gene>
    <name evidence="4" type="ORF">Raf01_26470</name>
</gene>
<protein>
    <submittedName>
        <fullName evidence="4">GCN5 family N-acetyltransferase</fullName>
    </submittedName>
</protein>
<keyword evidence="5" id="KW-1185">Reference proteome</keyword>
<accession>A0A8J3QNM3</accession>
<organism evidence="4 5">
    <name type="scientific">Rugosimonospora africana</name>
    <dbReference type="NCBI Taxonomy" id="556532"/>
    <lineage>
        <taxon>Bacteria</taxon>
        <taxon>Bacillati</taxon>
        <taxon>Actinomycetota</taxon>
        <taxon>Actinomycetes</taxon>
        <taxon>Micromonosporales</taxon>
        <taxon>Micromonosporaceae</taxon>
        <taxon>Rugosimonospora</taxon>
    </lineage>
</organism>
<evidence type="ECO:0000256" key="2">
    <source>
        <dbReference type="ARBA" id="ARBA00023315"/>
    </source>
</evidence>
<dbReference type="PANTHER" id="PTHR43877:SF2">
    <property type="entry name" value="AMINOALKYLPHOSPHONATE N-ACETYLTRANSFERASE-RELATED"/>
    <property type="match status" value="1"/>
</dbReference>
<evidence type="ECO:0000313" key="4">
    <source>
        <dbReference type="EMBL" id="GIH14475.1"/>
    </source>
</evidence>
<keyword evidence="1" id="KW-0808">Transferase</keyword>
<dbReference type="Proteomes" id="UP000642748">
    <property type="component" value="Unassembled WGS sequence"/>
</dbReference>
<dbReference type="InterPro" id="IPR050832">
    <property type="entry name" value="Bact_Acetyltransf"/>
</dbReference>
<name>A0A8J3QNM3_9ACTN</name>
<dbReference type="PROSITE" id="PS51186">
    <property type="entry name" value="GNAT"/>
    <property type="match status" value="1"/>
</dbReference>
<proteinExistence type="predicted"/>
<dbReference type="PANTHER" id="PTHR43877">
    <property type="entry name" value="AMINOALKYLPHOSPHONATE N-ACETYLTRANSFERASE-RELATED-RELATED"/>
    <property type="match status" value="1"/>
</dbReference>
<dbReference type="RefSeq" id="WP_203918142.1">
    <property type="nucleotide sequence ID" value="NZ_BONZ01000025.1"/>
</dbReference>
<feature type="domain" description="N-acetyltransferase" evidence="3">
    <location>
        <begin position="7"/>
        <end position="175"/>
    </location>
</feature>
<dbReference type="InterPro" id="IPR000182">
    <property type="entry name" value="GNAT_dom"/>
</dbReference>
<dbReference type="GO" id="GO:0016747">
    <property type="term" value="F:acyltransferase activity, transferring groups other than amino-acyl groups"/>
    <property type="evidence" value="ECO:0007669"/>
    <property type="project" value="InterPro"/>
</dbReference>
<dbReference type="Gene3D" id="3.40.630.30">
    <property type="match status" value="1"/>
</dbReference>
<dbReference type="EMBL" id="BONZ01000025">
    <property type="protein sequence ID" value="GIH14475.1"/>
    <property type="molecule type" value="Genomic_DNA"/>
</dbReference>
<dbReference type="InterPro" id="IPR016181">
    <property type="entry name" value="Acyl_CoA_acyltransferase"/>
</dbReference>
<dbReference type="SUPFAM" id="SSF55729">
    <property type="entry name" value="Acyl-CoA N-acyltransferases (Nat)"/>
    <property type="match status" value="1"/>
</dbReference>
<keyword evidence="2" id="KW-0012">Acyltransferase</keyword>
<dbReference type="AlphaFoldDB" id="A0A8J3QNM3"/>
<reference evidence="4" key="1">
    <citation type="submission" date="2021-01" db="EMBL/GenBank/DDBJ databases">
        <title>Whole genome shotgun sequence of Rugosimonospora africana NBRC 104875.</title>
        <authorList>
            <person name="Komaki H."/>
            <person name="Tamura T."/>
        </authorList>
    </citation>
    <scope>NUCLEOTIDE SEQUENCE</scope>
    <source>
        <strain evidence="4">NBRC 104875</strain>
    </source>
</reference>
<evidence type="ECO:0000259" key="3">
    <source>
        <dbReference type="PROSITE" id="PS51186"/>
    </source>
</evidence>
<comment type="caution">
    <text evidence="4">The sequence shown here is derived from an EMBL/GenBank/DDBJ whole genome shotgun (WGS) entry which is preliminary data.</text>
</comment>